<dbReference type="AlphaFoldDB" id="A0AAD3D8A5"/>
<gene>
    <name evidence="3" type="ORF">CTEN210_15126</name>
</gene>
<evidence type="ECO:0000313" key="4">
    <source>
        <dbReference type="Proteomes" id="UP001054902"/>
    </source>
</evidence>
<sequence>MTRFCIAYSLLATSIFSVDAFAPCSFSSRRLTSLQIGKSYLESLGSQEPDNENDSKVQNVEEGASPSFPPKVDLGIEPQERVPVPPTSPLDYQEPPSSPTTSIPTPPMPVPPHKEEEKNENDEVEKFNPFPVKEEPVRENVTSETVITPDTMMANISAESVKKTNDEETSLTIAAAAKSTLGIFVSRNYRNTKQALRESRSKNEKRLSRTNYEKEKVAEKIAGIKARAADQIKTLEFELDEKLVEYQKKFDSEMERIQNLLSTQLSTEIQREQEILALKAQLEKTISSKREDILAEEKITAEMVTVRSKLKPGNFAFQLDDLVEQKTIVAEYDNAQLNDLVDFVNTIEKILVDTKNRKESIEAAVSSITYVDIASDRVAKTNFDFSKLEALERMWDDAAIKTEAENEKINQLKSKFDEEFINKIIILGEEIPEYLRSAATRLEIKKITAVKEERMATSIRLREDFDSKNEYELLRLVAKGLSNAAIDSSKAAIYGVKAVIDTVNEPTENKNDIRDTESGTKATKALKETGKDLSEALKAMTALGRNAASKIQDSSDKNN</sequence>
<evidence type="ECO:0000256" key="2">
    <source>
        <dbReference type="SAM" id="SignalP"/>
    </source>
</evidence>
<comment type="caution">
    <text evidence="3">The sequence shown here is derived from an EMBL/GenBank/DDBJ whole genome shotgun (WGS) entry which is preliminary data.</text>
</comment>
<feature type="signal peptide" evidence="2">
    <location>
        <begin position="1"/>
        <end position="20"/>
    </location>
</feature>
<protein>
    <submittedName>
        <fullName evidence="3">Uncharacterized protein</fullName>
    </submittedName>
</protein>
<feature type="region of interest" description="Disordered" evidence="1">
    <location>
        <begin position="43"/>
        <end position="123"/>
    </location>
</feature>
<organism evidence="3 4">
    <name type="scientific">Chaetoceros tenuissimus</name>
    <dbReference type="NCBI Taxonomy" id="426638"/>
    <lineage>
        <taxon>Eukaryota</taxon>
        <taxon>Sar</taxon>
        <taxon>Stramenopiles</taxon>
        <taxon>Ochrophyta</taxon>
        <taxon>Bacillariophyta</taxon>
        <taxon>Coscinodiscophyceae</taxon>
        <taxon>Chaetocerotophycidae</taxon>
        <taxon>Chaetocerotales</taxon>
        <taxon>Chaetocerotaceae</taxon>
        <taxon>Chaetoceros</taxon>
    </lineage>
</organism>
<evidence type="ECO:0000313" key="3">
    <source>
        <dbReference type="EMBL" id="GFH58650.1"/>
    </source>
</evidence>
<evidence type="ECO:0000256" key="1">
    <source>
        <dbReference type="SAM" id="MobiDB-lite"/>
    </source>
</evidence>
<reference evidence="3 4" key="1">
    <citation type="journal article" date="2021" name="Sci. Rep.">
        <title>The genome of the diatom Chaetoceros tenuissimus carries an ancient integrated fragment of an extant virus.</title>
        <authorList>
            <person name="Hongo Y."/>
            <person name="Kimura K."/>
            <person name="Takaki Y."/>
            <person name="Yoshida Y."/>
            <person name="Baba S."/>
            <person name="Kobayashi G."/>
            <person name="Nagasaki K."/>
            <person name="Hano T."/>
            <person name="Tomaru Y."/>
        </authorList>
    </citation>
    <scope>NUCLEOTIDE SEQUENCE [LARGE SCALE GENOMIC DNA]</scope>
    <source>
        <strain evidence="3 4">NIES-3715</strain>
    </source>
</reference>
<dbReference type="Proteomes" id="UP001054902">
    <property type="component" value="Unassembled WGS sequence"/>
</dbReference>
<dbReference type="EMBL" id="BLLK01000062">
    <property type="protein sequence ID" value="GFH58650.1"/>
    <property type="molecule type" value="Genomic_DNA"/>
</dbReference>
<proteinExistence type="predicted"/>
<feature type="chain" id="PRO_5042147571" evidence="2">
    <location>
        <begin position="21"/>
        <end position="559"/>
    </location>
</feature>
<name>A0AAD3D8A5_9STRA</name>
<keyword evidence="4" id="KW-1185">Reference proteome</keyword>
<accession>A0AAD3D8A5</accession>
<keyword evidence="2" id="KW-0732">Signal</keyword>